<dbReference type="Proteomes" id="UP001501166">
    <property type="component" value="Unassembled WGS sequence"/>
</dbReference>
<evidence type="ECO:0000313" key="3">
    <source>
        <dbReference type="Proteomes" id="UP001501166"/>
    </source>
</evidence>
<dbReference type="EMBL" id="BAAACW010000020">
    <property type="protein sequence ID" value="GAA0353240.1"/>
    <property type="molecule type" value="Genomic_DNA"/>
</dbReference>
<proteinExistence type="predicted"/>
<sequence length="457" mass="54021">MEQEGLLDIQKEIEEVRNKIQRLNEMIGSKREERSASKRDLHHAKQELSSIEERLVFWEQLKTAWNDSFEVEYKRGFYTFDLDYSNNEEKAKAVINEFGHSLNQDTSQLIARLSRVRNDQQDYLMRYSPLQRTIHTDIPDWMTDNSTSFYQSYIDKWKSVRSRDLIEMTHTEKKVSPFKVEADLNQERDRQKVFLDDQDKQLYEEILFHSVGNKLRARIGRAEHWVEEMKNLMDSRNDSSGLHFSIKWKPRTADTEEELDTKDLVALLRQNPRLLKDEDIDSVTTHFRKKIDRAKAMMDDSTEMQTLLQVLKQVLDYRHWFSFELSFQRTGDERKRPLTDNQFNKFSGGEKARAMYIPLFIATYSRYLEAGEHAPYIISLDEAFAGVDDQNIADLFEVVEELGFNYIMNSQALWGDYETVSELAISELFRPQNADHVAVIRYNWDGKKRTLLTNEEG</sequence>
<organism evidence="2 3">
    <name type="scientific">Alkalibacterium iburiense</name>
    <dbReference type="NCBI Taxonomy" id="290589"/>
    <lineage>
        <taxon>Bacteria</taxon>
        <taxon>Bacillati</taxon>
        <taxon>Bacillota</taxon>
        <taxon>Bacilli</taxon>
        <taxon>Lactobacillales</taxon>
        <taxon>Carnobacteriaceae</taxon>
        <taxon>Alkalibacterium</taxon>
    </lineage>
</organism>
<accession>A0ABN0X276</accession>
<gene>
    <name evidence="2" type="ORF">GCM10008932_02840</name>
</gene>
<name>A0ABN0X276_9LACT</name>
<dbReference type="RefSeq" id="WP_343753258.1">
    <property type="nucleotide sequence ID" value="NZ_BAAACW010000020.1"/>
</dbReference>
<keyword evidence="1" id="KW-0175">Coiled coil</keyword>
<dbReference type="InterPro" id="IPR027417">
    <property type="entry name" value="P-loop_NTPase"/>
</dbReference>
<evidence type="ECO:0000256" key="1">
    <source>
        <dbReference type="SAM" id="Coils"/>
    </source>
</evidence>
<comment type="caution">
    <text evidence="2">The sequence shown here is derived from an EMBL/GenBank/DDBJ whole genome shotgun (WGS) entry which is preliminary data.</text>
</comment>
<evidence type="ECO:0008006" key="4">
    <source>
        <dbReference type="Google" id="ProtNLM"/>
    </source>
</evidence>
<reference evidence="2 3" key="1">
    <citation type="journal article" date="2019" name="Int. J. Syst. Evol. Microbiol.">
        <title>The Global Catalogue of Microorganisms (GCM) 10K type strain sequencing project: providing services to taxonomists for standard genome sequencing and annotation.</title>
        <authorList>
            <consortium name="The Broad Institute Genomics Platform"/>
            <consortium name="The Broad Institute Genome Sequencing Center for Infectious Disease"/>
            <person name="Wu L."/>
            <person name="Ma J."/>
        </authorList>
    </citation>
    <scope>NUCLEOTIDE SEQUENCE [LARGE SCALE GENOMIC DNA]</scope>
    <source>
        <strain evidence="2 3">JCM 12662</strain>
    </source>
</reference>
<dbReference type="SUPFAM" id="SSF52540">
    <property type="entry name" value="P-loop containing nucleoside triphosphate hydrolases"/>
    <property type="match status" value="1"/>
</dbReference>
<protein>
    <recommendedName>
        <fullName evidence="4">TIGR02680 family protein</fullName>
    </recommendedName>
</protein>
<dbReference type="Pfam" id="PF13558">
    <property type="entry name" value="SbcC_Walker_B"/>
    <property type="match status" value="1"/>
</dbReference>
<feature type="coiled-coil region" evidence="1">
    <location>
        <begin position="6"/>
        <end position="61"/>
    </location>
</feature>
<keyword evidence="3" id="KW-1185">Reference proteome</keyword>
<dbReference type="Gene3D" id="3.40.50.300">
    <property type="entry name" value="P-loop containing nucleotide triphosphate hydrolases"/>
    <property type="match status" value="1"/>
</dbReference>
<evidence type="ECO:0000313" key="2">
    <source>
        <dbReference type="EMBL" id="GAA0353240.1"/>
    </source>
</evidence>